<keyword evidence="3" id="KW-1185">Reference proteome</keyword>
<dbReference type="GO" id="GO:0005739">
    <property type="term" value="C:mitochondrion"/>
    <property type="evidence" value="ECO:0007669"/>
    <property type="project" value="TreeGrafter"/>
</dbReference>
<dbReference type="Pfam" id="PF02410">
    <property type="entry name" value="RsfS"/>
    <property type="match status" value="1"/>
</dbReference>
<dbReference type="GO" id="GO:0017148">
    <property type="term" value="P:negative regulation of translation"/>
    <property type="evidence" value="ECO:0007669"/>
    <property type="project" value="TreeGrafter"/>
</dbReference>
<dbReference type="PANTHER" id="PTHR21043">
    <property type="entry name" value="IOJAP SUPERFAMILY ORTHOLOG"/>
    <property type="match status" value="1"/>
</dbReference>
<reference evidence="2" key="1">
    <citation type="submission" date="2020-10" db="EMBL/GenBank/DDBJ databases">
        <authorList>
            <person name="Kikuchi T."/>
        </authorList>
    </citation>
    <scope>NUCLEOTIDE SEQUENCE</scope>
    <source>
        <strain evidence="2">NKZ352</strain>
    </source>
</reference>
<protein>
    <recommendedName>
        <fullName evidence="4">Ribosomal silencing factor RsfS</fullName>
    </recommendedName>
</protein>
<dbReference type="InterPro" id="IPR004394">
    <property type="entry name" value="Iojap/RsfS/C7orf30"/>
</dbReference>
<dbReference type="Proteomes" id="UP000835052">
    <property type="component" value="Unassembled WGS sequence"/>
</dbReference>
<organism evidence="2 3">
    <name type="scientific">Caenorhabditis auriculariae</name>
    <dbReference type="NCBI Taxonomy" id="2777116"/>
    <lineage>
        <taxon>Eukaryota</taxon>
        <taxon>Metazoa</taxon>
        <taxon>Ecdysozoa</taxon>
        <taxon>Nematoda</taxon>
        <taxon>Chromadorea</taxon>
        <taxon>Rhabditida</taxon>
        <taxon>Rhabditina</taxon>
        <taxon>Rhabditomorpha</taxon>
        <taxon>Rhabditoidea</taxon>
        <taxon>Rhabditidae</taxon>
        <taxon>Peloderinae</taxon>
        <taxon>Caenorhabditis</taxon>
    </lineage>
</organism>
<comment type="caution">
    <text evidence="2">The sequence shown here is derived from an EMBL/GenBank/DDBJ whole genome shotgun (WGS) entry which is preliminary data.</text>
</comment>
<sequence>MSTLSLVRGQRRFYSALKSIVVGHQFAENCLKLNVRNDITKISRTFSSRTDQVSEVFDEFSNEKLEKNSTEKLDAKLNLDDSEAGISKLMSFLKDQRIKDTCVFKLDNEPNTVYNHMVICTTLSSRQASSIANALRLLTKSLGDKPLGQSKMITKLGNGWFVTEVDSIQVHVMNEECRRKYDLETMWSGDESKRIEAFMEHQEFLPPPNTQRK</sequence>
<evidence type="ECO:0008006" key="4">
    <source>
        <dbReference type="Google" id="ProtNLM"/>
    </source>
</evidence>
<gene>
    <name evidence="2" type="ORF">CAUJ_LOCUS3110</name>
</gene>
<dbReference type="EMBL" id="CAJGYM010000006">
    <property type="protein sequence ID" value="CAD6187191.1"/>
    <property type="molecule type" value="Genomic_DNA"/>
</dbReference>
<proteinExistence type="inferred from homology"/>
<comment type="similarity">
    <text evidence="1">Belongs to the Iojap/RsfS family.</text>
</comment>
<dbReference type="PANTHER" id="PTHR21043:SF0">
    <property type="entry name" value="MITOCHONDRIAL ASSEMBLY OF RIBOSOMAL LARGE SUBUNIT PROTEIN 1"/>
    <property type="match status" value="1"/>
</dbReference>
<dbReference type="GO" id="GO:0043023">
    <property type="term" value="F:ribosomal large subunit binding"/>
    <property type="evidence" value="ECO:0007669"/>
    <property type="project" value="TreeGrafter"/>
</dbReference>
<dbReference type="GO" id="GO:0090071">
    <property type="term" value="P:negative regulation of ribosome biogenesis"/>
    <property type="evidence" value="ECO:0007669"/>
    <property type="project" value="TreeGrafter"/>
</dbReference>
<evidence type="ECO:0000313" key="2">
    <source>
        <dbReference type="EMBL" id="CAD6187191.1"/>
    </source>
</evidence>
<name>A0A8S1GVW4_9PELO</name>
<accession>A0A8S1GVW4</accession>
<dbReference type="OrthoDB" id="271386at2759"/>
<dbReference type="Gene3D" id="3.30.460.10">
    <property type="entry name" value="Beta Polymerase, domain 2"/>
    <property type="match status" value="1"/>
</dbReference>
<evidence type="ECO:0000313" key="3">
    <source>
        <dbReference type="Proteomes" id="UP000835052"/>
    </source>
</evidence>
<evidence type="ECO:0000256" key="1">
    <source>
        <dbReference type="ARBA" id="ARBA00010574"/>
    </source>
</evidence>
<dbReference type="InterPro" id="IPR043519">
    <property type="entry name" value="NT_sf"/>
</dbReference>
<dbReference type="AlphaFoldDB" id="A0A8S1GVW4"/>
<dbReference type="SUPFAM" id="SSF81301">
    <property type="entry name" value="Nucleotidyltransferase"/>
    <property type="match status" value="1"/>
</dbReference>